<dbReference type="InterPro" id="IPR012348">
    <property type="entry name" value="RNR-like"/>
</dbReference>
<reference evidence="2" key="1">
    <citation type="journal article" date="2013" name="Proc. Natl. Acad. Sci. U.S.A.">
        <title>Improving the coverage of the cyanobacterial phylum using diversity-driven genome sequencing.</title>
        <authorList>
            <person name="Shih P.M."/>
            <person name="Wu D."/>
            <person name="Latifi A."/>
            <person name="Axen S.D."/>
            <person name="Fewer D.P."/>
            <person name="Talla E."/>
            <person name="Calteau A."/>
            <person name="Cai F."/>
            <person name="Tandeau de Marsac N."/>
            <person name="Rippka R."/>
            <person name="Herdman M."/>
            <person name="Sivonen K."/>
            <person name="Coursin T."/>
            <person name="Laurent T."/>
            <person name="Goodwin L."/>
            <person name="Nolan M."/>
            <person name="Davenport K.W."/>
            <person name="Han C.S."/>
            <person name="Rubin E.M."/>
            <person name="Eisen J.A."/>
            <person name="Woyke T."/>
            <person name="Gugger M."/>
            <person name="Kerfeld C.A."/>
        </authorList>
    </citation>
    <scope>NUCLEOTIDE SEQUENCE [LARGE SCALE GENOMIC DNA]</scope>
    <source>
        <strain evidence="2">ATCC 27899 / PCC 7122</strain>
    </source>
</reference>
<dbReference type="KEGG" id="acy:Anacy_3057"/>
<dbReference type="RefSeq" id="WP_015215100.1">
    <property type="nucleotide sequence ID" value="NC_019771.1"/>
</dbReference>
<dbReference type="Proteomes" id="UP000010474">
    <property type="component" value="Chromosome"/>
</dbReference>
<protein>
    <submittedName>
        <fullName evidence="1">Uncharacterized protein</fullName>
    </submittedName>
</protein>
<dbReference type="OrthoDB" id="476004at2"/>
<dbReference type="EMBL" id="CP003659">
    <property type="protein sequence ID" value="AFZ58473.1"/>
    <property type="molecule type" value="Genomic_DNA"/>
</dbReference>
<dbReference type="Gene3D" id="1.10.620.20">
    <property type="entry name" value="Ribonucleotide Reductase, subunit A"/>
    <property type="match status" value="1"/>
</dbReference>
<dbReference type="GO" id="GO:0016491">
    <property type="term" value="F:oxidoreductase activity"/>
    <property type="evidence" value="ECO:0007669"/>
    <property type="project" value="InterPro"/>
</dbReference>
<organism evidence="1 2">
    <name type="scientific">Anabaena cylindrica (strain ATCC 27899 / PCC 7122)</name>
    <dbReference type="NCBI Taxonomy" id="272123"/>
    <lineage>
        <taxon>Bacteria</taxon>
        <taxon>Bacillati</taxon>
        <taxon>Cyanobacteriota</taxon>
        <taxon>Cyanophyceae</taxon>
        <taxon>Nostocales</taxon>
        <taxon>Nostocaceae</taxon>
        <taxon>Anabaena</taxon>
    </lineage>
</organism>
<evidence type="ECO:0000313" key="2">
    <source>
        <dbReference type="Proteomes" id="UP000010474"/>
    </source>
</evidence>
<dbReference type="STRING" id="272123.Anacy_3057"/>
<evidence type="ECO:0000313" key="1">
    <source>
        <dbReference type="EMBL" id="AFZ58473.1"/>
    </source>
</evidence>
<dbReference type="AlphaFoldDB" id="K9ZGW0"/>
<dbReference type="HOGENOM" id="CLU_634077_0_0_3"/>
<sequence>MNTVQISDRITLIQNKLFEQAHTQPLELKFLAIAMNKQGIKGEKLYSHPEIITLPTQGCEYLLSFNAHQKSILSAAFLANFYKFVANSESQTLISNVSVAEKIFVPYSDEYMILHQETSEELDHIWSFRTLHSMVCRETGCPDLFDEPGFFFGNFRAIPQSDWQSLNTCFSFDNDRSETLSLLLKGKNHLKKIVEKLQNQDSNSIYRTLQFIVGDAVRMLPADKVQENGLGSLWLLYRYVANVELKQAEAYLFDSPESFEYEPLAMEMNQAHLTDEARHYTTSFDLGMELYRKAPPEAQFFIRYCLQKVVEDYIQAAFATYLEKLDKSQQGFVFTDVRIGLNALRMTLHHPELSDKQVNINELIHSWQNISQYWRKVIGTIEQKTWRYKSQQIHRLIQQLELDLNKNKLGNHYQRYQDCLETEELKRFIEVA</sequence>
<dbReference type="PATRIC" id="fig|272123.3.peg.3338"/>
<dbReference type="eggNOG" id="ENOG5034177">
    <property type="taxonomic scope" value="Bacteria"/>
</dbReference>
<name>K9ZGW0_ANACC</name>
<keyword evidence="2" id="KW-1185">Reference proteome</keyword>
<gene>
    <name evidence="1" type="ordered locus">Anacy_3057</name>
</gene>
<proteinExistence type="predicted"/>
<accession>K9ZGW0</accession>